<dbReference type="SUPFAM" id="SSF52540">
    <property type="entry name" value="P-loop containing nucleoside triphosphate hydrolases"/>
    <property type="match status" value="2"/>
</dbReference>
<dbReference type="Pfam" id="PF11867">
    <property type="entry name" value="T1RH-like_C"/>
    <property type="match status" value="1"/>
</dbReference>
<dbReference type="InterPro" id="IPR004473">
    <property type="entry name" value="Restrct_endonuc_typeI_HsdR"/>
</dbReference>
<evidence type="ECO:0000256" key="2">
    <source>
        <dbReference type="ARBA" id="ARBA00008598"/>
    </source>
</evidence>
<feature type="domain" description="Helicase ATP-binding" evidence="12">
    <location>
        <begin position="289"/>
        <end position="459"/>
    </location>
</feature>
<keyword evidence="8" id="KW-0378">Hydrolase</keyword>
<dbReference type="InterPro" id="IPR051268">
    <property type="entry name" value="Type-I_R_enzyme_R_subunit"/>
</dbReference>
<evidence type="ECO:0000256" key="10">
    <source>
        <dbReference type="ARBA" id="ARBA00023125"/>
    </source>
</evidence>
<accession>A0A1Y3GF13</accession>
<dbReference type="CDD" id="cd18800">
    <property type="entry name" value="SF2_C_EcoR124I-like"/>
    <property type="match status" value="1"/>
</dbReference>
<proteinExistence type="inferred from homology"/>
<keyword evidence="9" id="KW-0067">ATP-binding</keyword>
<sequence length="1000" mass="116419">MILSLSEWSLSERPAIEVFEDLGYEYREGGEISPAGESSERGSFSDVVLRDRLRRKLVEFNSHIPEDVIDTAVSELLGYGSPKLIKNNREFHENLVEGIDVVYERGGEEIGDKVKVIDFEDPGNNDFLVTNQFSIKIGDNPRRIPDILVFVNGLPIAILENKDPTSTTTSIKKAYEQVTEKYKNDIPDLFNYNEFIVVLDENNARIGCLEADWEWFQPWKYIEEEGDKRPEYSEAETLIRGVFSKNRLIDLIENFIVFNEKEGRLNKVLSAYHQYYAVKKAVETTKNTVPNNDRNKIGLVWHTQGSGKSYTMVFYTKKTRNTRELGNPTFVFVTDRTSLDDQLHRTFTNVGYRTEWAQNITDLREKLDRQYGGLIFTTIQKFQTKKERYHETSEEKFPTVNRNSNVIVIADEAHRSQFKKLGRNLRRALPNASFLGFTATPIEKEDRSCLTTFGEYISQYTIDQSEEDGSTVPIYYESRLAKLKLRNDRIEKKSKELLEAGSEDLKNEMVQKWTRLRKIIENNDERLKTIAQDIVNHFNGRPIEGKGIILAISRKSAVKYKKYIEEIDEAPEVDVVITDPGEYLDEYKDENDLKTRFKDPEDPLKLIVVHDKWTTGFDCPPLHTMYIDRPMKNHNLLQAVGRVNRTYKDKSGGLIVDYIGIADNLKKALDKYTKNIQETAMEDLDRAIKIMHQKHNKTKNFLKETDFKNWQEKEGLELQRLFNKAQNEILETEQKTENFMNTVAELNKVFSLVSPNKEAIKIESDVVFFRALKKSLNNILTPKREKTYEQIDSVMKELVSEGVTVEDIIEVTGLAKWENEQAVLSKEFMQDVEEIEFENLQLRMLERLLRNEINSRKKQNLAKYESFEKKLEETISKYNKKVMSTQEVIKELQNYANEIQQEETRTKELDLTGDELAFYDAINSNTEKNIEQEKLTEIATKIKNRLKDKTDIDWTSRDEIKAKMKSEVKKILRTEGFTHKEYEPLVNPIVEQAELLYGET</sequence>
<dbReference type="InterPro" id="IPR040980">
    <property type="entry name" value="SWI2_SNF2"/>
</dbReference>
<dbReference type="InterPro" id="IPR021810">
    <property type="entry name" value="T1RH-like_C"/>
</dbReference>
<keyword evidence="6" id="KW-0680">Restriction system</keyword>
<evidence type="ECO:0000256" key="4">
    <source>
        <dbReference type="ARBA" id="ARBA00022722"/>
    </source>
</evidence>
<evidence type="ECO:0000256" key="9">
    <source>
        <dbReference type="ARBA" id="ARBA00022840"/>
    </source>
</evidence>
<keyword evidence="11" id="KW-0175">Coiled coil</keyword>
<evidence type="ECO:0000256" key="7">
    <source>
        <dbReference type="ARBA" id="ARBA00022759"/>
    </source>
</evidence>
<organism evidence="13 14">
    <name type="scientific">Methanonatronarchaeum thermophilum</name>
    <dbReference type="NCBI Taxonomy" id="1927129"/>
    <lineage>
        <taxon>Archaea</taxon>
        <taxon>Methanobacteriati</taxon>
        <taxon>Methanobacteriota</taxon>
        <taxon>Methanonatronarchaeia</taxon>
        <taxon>Methanonatronarchaeales</taxon>
        <taxon>Methanonatronarchaeaceae</taxon>
        <taxon>Methanonatronarchaeum</taxon>
    </lineage>
</organism>
<dbReference type="SMART" id="SM00487">
    <property type="entry name" value="DEXDc"/>
    <property type="match status" value="1"/>
</dbReference>
<evidence type="ECO:0000313" key="13">
    <source>
        <dbReference type="EMBL" id="OUJ18893.1"/>
    </source>
</evidence>
<keyword evidence="10" id="KW-0238">DNA-binding</keyword>
<dbReference type="Gene3D" id="3.90.1570.50">
    <property type="match status" value="1"/>
</dbReference>
<dbReference type="PANTHER" id="PTHR30195:SF15">
    <property type="entry name" value="TYPE I RESTRICTION ENZYME HINDI ENDONUCLEASE SUBUNIT"/>
    <property type="match status" value="1"/>
</dbReference>
<dbReference type="InterPro" id="IPR007409">
    <property type="entry name" value="Restrct_endonuc_type1_HsdR_N"/>
</dbReference>
<dbReference type="Pfam" id="PF22679">
    <property type="entry name" value="T1R_D3-like"/>
    <property type="match status" value="1"/>
</dbReference>
<dbReference type="GO" id="GO:0120545">
    <property type="term" value="F:nucleic acid conformation isomerase activity"/>
    <property type="evidence" value="ECO:0007669"/>
    <property type="project" value="UniProtKB-ARBA"/>
</dbReference>
<feature type="coiled-coil region" evidence="11">
    <location>
        <begin position="882"/>
        <end position="912"/>
    </location>
</feature>
<dbReference type="CDD" id="cd18030">
    <property type="entry name" value="DEXHc_RE_I_HsdR"/>
    <property type="match status" value="1"/>
</dbReference>
<evidence type="ECO:0000256" key="1">
    <source>
        <dbReference type="ARBA" id="ARBA00000851"/>
    </source>
</evidence>
<evidence type="ECO:0000256" key="3">
    <source>
        <dbReference type="ARBA" id="ARBA00012654"/>
    </source>
</evidence>
<comment type="caution">
    <text evidence="13">The sequence shown here is derived from an EMBL/GenBank/DDBJ whole genome shotgun (WGS) entry which is preliminary data.</text>
</comment>
<dbReference type="Pfam" id="PF18766">
    <property type="entry name" value="SWI2_SNF2"/>
    <property type="match status" value="1"/>
</dbReference>
<dbReference type="CDD" id="cd22332">
    <property type="entry name" value="HsdR_N"/>
    <property type="match status" value="1"/>
</dbReference>
<dbReference type="InterPro" id="IPR027417">
    <property type="entry name" value="P-loop_NTPase"/>
</dbReference>
<dbReference type="NCBIfam" id="TIGR00348">
    <property type="entry name" value="hsdR"/>
    <property type="match status" value="1"/>
</dbReference>
<dbReference type="Pfam" id="PF04313">
    <property type="entry name" value="HSDR_N"/>
    <property type="match status" value="1"/>
</dbReference>
<dbReference type="Gene3D" id="3.40.50.300">
    <property type="entry name" value="P-loop containing nucleotide triphosphate hydrolases"/>
    <property type="match status" value="2"/>
</dbReference>
<evidence type="ECO:0000313" key="14">
    <source>
        <dbReference type="Proteomes" id="UP000195137"/>
    </source>
</evidence>
<dbReference type="GO" id="GO:0003677">
    <property type="term" value="F:DNA binding"/>
    <property type="evidence" value="ECO:0007669"/>
    <property type="project" value="UniProtKB-KW"/>
</dbReference>
<dbReference type="GO" id="GO:0009035">
    <property type="term" value="F:type I site-specific deoxyribonuclease activity"/>
    <property type="evidence" value="ECO:0007669"/>
    <property type="project" value="UniProtKB-EC"/>
</dbReference>
<evidence type="ECO:0000259" key="12">
    <source>
        <dbReference type="PROSITE" id="PS51192"/>
    </source>
</evidence>
<keyword evidence="4" id="KW-0540">Nuclease</keyword>
<dbReference type="EC" id="3.1.21.3" evidence="3"/>
<evidence type="ECO:0000256" key="11">
    <source>
        <dbReference type="SAM" id="Coils"/>
    </source>
</evidence>
<dbReference type="EMBL" id="MRZU01000003">
    <property type="protein sequence ID" value="OUJ18893.1"/>
    <property type="molecule type" value="Genomic_DNA"/>
</dbReference>
<reference evidence="13 14" key="1">
    <citation type="submission" date="2016-12" db="EMBL/GenBank/DDBJ databases">
        <title>Discovery of methanogenic haloarchaea.</title>
        <authorList>
            <person name="Sorokin D.Y."/>
            <person name="Makarova K.S."/>
            <person name="Abbas B."/>
            <person name="Ferrer M."/>
            <person name="Golyshin P.N."/>
        </authorList>
    </citation>
    <scope>NUCLEOTIDE SEQUENCE [LARGE SCALE GENOMIC DNA]</scope>
    <source>
        <strain evidence="13">AMET1</strain>
    </source>
</reference>
<evidence type="ECO:0000256" key="8">
    <source>
        <dbReference type="ARBA" id="ARBA00022801"/>
    </source>
</evidence>
<dbReference type="PROSITE" id="PS51192">
    <property type="entry name" value="HELICASE_ATP_BIND_1"/>
    <property type="match status" value="1"/>
</dbReference>
<comment type="catalytic activity">
    <reaction evidence="1">
        <text>Endonucleolytic cleavage of DNA to give random double-stranded fragments with terminal 5'-phosphates, ATP is simultaneously hydrolyzed.</text>
        <dbReference type="EC" id="3.1.21.3"/>
    </reaction>
</comment>
<keyword evidence="14" id="KW-1185">Reference proteome</keyword>
<protein>
    <recommendedName>
        <fullName evidence="3">type I site-specific deoxyribonuclease</fullName>
        <ecNumber evidence="3">3.1.21.3</ecNumber>
    </recommendedName>
</protein>
<dbReference type="GO" id="GO:0005524">
    <property type="term" value="F:ATP binding"/>
    <property type="evidence" value="ECO:0007669"/>
    <property type="project" value="UniProtKB-KW"/>
</dbReference>
<gene>
    <name evidence="13" type="ORF">AMET1_0544</name>
</gene>
<keyword evidence="7" id="KW-0255">Endonuclease</keyword>
<name>A0A1Y3GF13_9EURY</name>
<dbReference type="PANTHER" id="PTHR30195">
    <property type="entry name" value="TYPE I SITE-SPECIFIC DEOXYRIBONUCLEASE PROTEIN SUBUNIT M AND R"/>
    <property type="match status" value="1"/>
</dbReference>
<dbReference type="Proteomes" id="UP000195137">
    <property type="component" value="Unassembled WGS sequence"/>
</dbReference>
<dbReference type="InterPro" id="IPR055180">
    <property type="entry name" value="HsdR_RecA-like_helicase_dom_2"/>
</dbReference>
<dbReference type="AlphaFoldDB" id="A0A1Y3GF13"/>
<evidence type="ECO:0000256" key="5">
    <source>
        <dbReference type="ARBA" id="ARBA00022741"/>
    </source>
</evidence>
<keyword evidence="5" id="KW-0547">Nucleotide-binding</keyword>
<comment type="similarity">
    <text evidence="2">Belongs to the HsdR family.</text>
</comment>
<dbReference type="InterPro" id="IPR014001">
    <property type="entry name" value="Helicase_ATP-bd"/>
</dbReference>
<dbReference type="GO" id="GO:0009307">
    <property type="term" value="P:DNA restriction-modification system"/>
    <property type="evidence" value="ECO:0007669"/>
    <property type="project" value="UniProtKB-KW"/>
</dbReference>
<evidence type="ECO:0000256" key="6">
    <source>
        <dbReference type="ARBA" id="ARBA00022747"/>
    </source>
</evidence>